<reference evidence="1 2" key="1">
    <citation type="journal article" date="2014" name="Nature">
        <title>An environmental bacterial taxon with a large and distinct metabolic repertoire.</title>
        <authorList>
            <person name="Wilson M.C."/>
            <person name="Mori T."/>
            <person name="Ruckert C."/>
            <person name="Uria A.R."/>
            <person name="Helf M.J."/>
            <person name="Takada K."/>
            <person name="Gernert C."/>
            <person name="Steffens U.A."/>
            <person name="Heycke N."/>
            <person name="Schmitt S."/>
            <person name="Rinke C."/>
            <person name="Helfrich E.J."/>
            <person name="Brachmann A.O."/>
            <person name="Gurgui C."/>
            <person name="Wakimoto T."/>
            <person name="Kracht M."/>
            <person name="Crusemann M."/>
            <person name="Hentschel U."/>
            <person name="Abe I."/>
            <person name="Matsunaga S."/>
            <person name="Kalinowski J."/>
            <person name="Takeyama H."/>
            <person name="Piel J."/>
        </authorList>
    </citation>
    <scope>NUCLEOTIDE SEQUENCE [LARGE SCALE GENOMIC DNA]</scope>
    <source>
        <strain evidence="2">TSY1</strain>
    </source>
</reference>
<accession>W4LSE6</accession>
<gene>
    <name evidence="1" type="ORF">ETSY1_09965</name>
</gene>
<dbReference type="PANTHER" id="PTHR43737">
    <property type="entry name" value="BLL7424 PROTEIN"/>
    <property type="match status" value="1"/>
</dbReference>
<evidence type="ECO:0008006" key="3">
    <source>
        <dbReference type="Google" id="ProtNLM"/>
    </source>
</evidence>
<proteinExistence type="predicted"/>
<dbReference type="Pfam" id="PF07394">
    <property type="entry name" value="DUF1501"/>
    <property type="match status" value="1"/>
</dbReference>
<evidence type="ECO:0000313" key="1">
    <source>
        <dbReference type="EMBL" id="ETX00775.1"/>
    </source>
</evidence>
<protein>
    <recommendedName>
        <fullName evidence="3">DUF1501 domain-containing protein</fullName>
    </recommendedName>
</protein>
<dbReference type="EMBL" id="AZHW01000306">
    <property type="protein sequence ID" value="ETX00775.1"/>
    <property type="molecule type" value="Genomic_DNA"/>
</dbReference>
<dbReference type="HOGENOM" id="CLU_032896_2_0_7"/>
<dbReference type="Proteomes" id="UP000019141">
    <property type="component" value="Unassembled WGS sequence"/>
</dbReference>
<dbReference type="PANTHER" id="PTHR43737:SF1">
    <property type="entry name" value="DUF1501 DOMAIN-CONTAINING PROTEIN"/>
    <property type="match status" value="1"/>
</dbReference>
<organism evidence="1 2">
    <name type="scientific">Entotheonella factor</name>
    <dbReference type="NCBI Taxonomy" id="1429438"/>
    <lineage>
        <taxon>Bacteria</taxon>
        <taxon>Pseudomonadati</taxon>
        <taxon>Nitrospinota/Tectimicrobiota group</taxon>
        <taxon>Candidatus Tectimicrobiota</taxon>
        <taxon>Candidatus Entotheonellia</taxon>
        <taxon>Candidatus Entotheonellales</taxon>
        <taxon>Candidatus Entotheonellaceae</taxon>
        <taxon>Candidatus Entotheonella</taxon>
    </lineage>
</organism>
<dbReference type="AlphaFoldDB" id="W4LSE6"/>
<name>W4LSE6_ENTF1</name>
<dbReference type="InterPro" id="IPR010869">
    <property type="entry name" value="DUF1501"/>
</dbReference>
<keyword evidence="2" id="KW-1185">Reference proteome</keyword>
<comment type="caution">
    <text evidence="1">The sequence shown here is derived from an EMBL/GenBank/DDBJ whole genome shotgun (WGS) entry which is preliminary data.</text>
</comment>
<evidence type="ECO:0000313" key="2">
    <source>
        <dbReference type="Proteomes" id="UP000019141"/>
    </source>
</evidence>
<sequence>MATHSRDKSLVVIQLSGGNDYLNTVVPYTNDLYYDLRPTVHIAADEVLQLNETHGFRPGMEAIKQLWDEGQVAVINGIGYPKPDRSHFRSMDIWHTAEPEKIGNEGWLGRVIRELDPSGDNVLTGVNFGRGLPRALGCRGVPVASVGDLDTYGLYPDMQDEWARKAALQTFSKMYGRAAGGDVVREFLGQTGSDALKGADILRTAPAQYTSTVAYPDTDLAKNLKSIAQVMCADLGTRIYYTSLGGWDTHSGELPTHAKLWDEVSGGVGALMGDLKEHGREDEAVILIFSEFGRRVRDNGSGCDHGSGGAAFLVGNAVQGGMYGEYPSLKLEDQLEGDLHFNNDFRCTYSTILEQWMGLEAAPIVNGHFEQFNCFQTAA</sequence>